<dbReference type="InterPro" id="IPR050763">
    <property type="entry name" value="ABC_transporter_ATP-binding"/>
</dbReference>
<dbReference type="AlphaFoldDB" id="A0A399EP50"/>
<feature type="domain" description="ABC transporter" evidence="9">
    <location>
        <begin position="5"/>
        <end position="235"/>
    </location>
</feature>
<keyword evidence="8" id="KW-0472">Membrane</keyword>
<keyword evidence="6 10" id="KW-0067">ATP-binding</keyword>
<evidence type="ECO:0000256" key="3">
    <source>
        <dbReference type="ARBA" id="ARBA00022448"/>
    </source>
</evidence>
<evidence type="ECO:0000256" key="2">
    <source>
        <dbReference type="ARBA" id="ARBA00005417"/>
    </source>
</evidence>
<comment type="similarity">
    <text evidence="2">Belongs to the ABC transporter superfamily.</text>
</comment>
<dbReference type="FunFam" id="3.40.50.300:FF:000589">
    <property type="entry name" value="ABC transporter, ATP-binding subunit"/>
    <property type="match status" value="1"/>
</dbReference>
<dbReference type="InterPro" id="IPR003593">
    <property type="entry name" value="AAA+_ATPase"/>
</dbReference>
<dbReference type="PROSITE" id="PS00211">
    <property type="entry name" value="ABC_TRANSPORTER_1"/>
    <property type="match status" value="1"/>
</dbReference>
<dbReference type="InterPro" id="IPR003439">
    <property type="entry name" value="ABC_transporter-like_ATP-bd"/>
</dbReference>
<keyword evidence="11" id="KW-1185">Reference proteome</keyword>
<accession>A0A399EP50</accession>
<protein>
    <submittedName>
        <fullName evidence="10">Fluoroquinolones export ATP-binding protein</fullName>
        <ecNumber evidence="10">3.6.3.-</ecNumber>
    </submittedName>
</protein>
<dbReference type="SMART" id="SM00382">
    <property type="entry name" value="AAA"/>
    <property type="match status" value="1"/>
</dbReference>
<comment type="caution">
    <text evidence="10">The sequence shown here is derived from an EMBL/GenBank/DDBJ whole genome shotgun (WGS) entry which is preliminary data.</text>
</comment>
<dbReference type="EMBL" id="QXDL01000082">
    <property type="protein sequence ID" value="RIH83921.1"/>
    <property type="molecule type" value="Genomic_DNA"/>
</dbReference>
<reference evidence="10 11" key="1">
    <citation type="submission" date="2018-08" db="EMBL/GenBank/DDBJ databases">
        <title>Meiothermus terrae DSM 26712 genome sequencing project.</title>
        <authorList>
            <person name="Da Costa M.S."/>
            <person name="Albuquerque L."/>
            <person name="Raposo P."/>
            <person name="Froufe H.J.C."/>
            <person name="Barroso C.S."/>
            <person name="Egas C."/>
        </authorList>
    </citation>
    <scope>NUCLEOTIDE SEQUENCE [LARGE SCALE GENOMIC DNA]</scope>
    <source>
        <strain evidence="10 11">DSM 26712</strain>
    </source>
</reference>
<evidence type="ECO:0000256" key="5">
    <source>
        <dbReference type="ARBA" id="ARBA00022741"/>
    </source>
</evidence>
<evidence type="ECO:0000256" key="8">
    <source>
        <dbReference type="ARBA" id="ARBA00023136"/>
    </source>
</evidence>
<dbReference type="RefSeq" id="WP_119315198.1">
    <property type="nucleotide sequence ID" value="NZ_QXDL01000082.1"/>
</dbReference>
<name>A0A399EP50_9DEIN</name>
<dbReference type="Gene3D" id="3.40.50.300">
    <property type="entry name" value="P-loop containing nucleotide triphosphate hydrolases"/>
    <property type="match status" value="1"/>
</dbReference>
<dbReference type="GO" id="GO:0016887">
    <property type="term" value="F:ATP hydrolysis activity"/>
    <property type="evidence" value="ECO:0007669"/>
    <property type="project" value="InterPro"/>
</dbReference>
<dbReference type="Proteomes" id="UP000265715">
    <property type="component" value="Unassembled WGS sequence"/>
</dbReference>
<dbReference type="InterPro" id="IPR027417">
    <property type="entry name" value="P-loop_NTPase"/>
</dbReference>
<dbReference type="GO" id="GO:0005524">
    <property type="term" value="F:ATP binding"/>
    <property type="evidence" value="ECO:0007669"/>
    <property type="project" value="UniProtKB-KW"/>
</dbReference>
<dbReference type="EC" id="3.6.3.-" evidence="10"/>
<evidence type="ECO:0000259" key="9">
    <source>
        <dbReference type="PROSITE" id="PS50893"/>
    </source>
</evidence>
<dbReference type="PANTHER" id="PTHR42711:SF5">
    <property type="entry name" value="ABC TRANSPORTER ATP-BINDING PROTEIN NATA"/>
    <property type="match status" value="1"/>
</dbReference>
<sequence length="305" mass="32742">MNPVIQAHQLSRRFGETLALDGLGLEVAQGEVFGFLGHNGAGKTTTVRLLNGVLEPTSGQAVVLGLSPTRDGPALRRRTGVLTETPAVDERLSARENLEIYARLYGLSPAQARARAAQLLEQFGLAGRADERVGGYSKGMKQRLALARVLLHDPELIFLDEPTSGLDPVAAREVHELIRGLQAAGRTVFLTTHNLAEAQLLCHRVAVLERGRLRAIGTPEELARRLGGVRLVLEVTPAALPAALSLLPKAERLENGSLAVPGVRREEVPVLVSRLAAGGVGLYRVSLEEPSLEDVYFALHAEEAP</sequence>
<dbReference type="Pfam" id="PF00005">
    <property type="entry name" value="ABC_tran"/>
    <property type="match status" value="1"/>
</dbReference>
<evidence type="ECO:0000256" key="1">
    <source>
        <dbReference type="ARBA" id="ARBA00004236"/>
    </source>
</evidence>
<evidence type="ECO:0000256" key="6">
    <source>
        <dbReference type="ARBA" id="ARBA00022840"/>
    </source>
</evidence>
<gene>
    <name evidence="10" type="ORF">Mterra_02134</name>
</gene>
<dbReference type="CDD" id="cd03230">
    <property type="entry name" value="ABC_DR_subfamily_A"/>
    <property type="match status" value="1"/>
</dbReference>
<organism evidence="10 11">
    <name type="scientific">Calidithermus terrae</name>
    <dbReference type="NCBI Taxonomy" id="1408545"/>
    <lineage>
        <taxon>Bacteria</taxon>
        <taxon>Thermotogati</taxon>
        <taxon>Deinococcota</taxon>
        <taxon>Deinococci</taxon>
        <taxon>Thermales</taxon>
        <taxon>Thermaceae</taxon>
        <taxon>Calidithermus</taxon>
    </lineage>
</organism>
<keyword evidence="5" id="KW-0547">Nucleotide-binding</keyword>
<dbReference type="GO" id="GO:0005886">
    <property type="term" value="C:plasma membrane"/>
    <property type="evidence" value="ECO:0007669"/>
    <property type="project" value="UniProtKB-SubCell"/>
</dbReference>
<dbReference type="PROSITE" id="PS50893">
    <property type="entry name" value="ABC_TRANSPORTER_2"/>
    <property type="match status" value="1"/>
</dbReference>
<keyword evidence="3" id="KW-0813">Transport</keyword>
<keyword evidence="10" id="KW-0378">Hydrolase</keyword>
<dbReference type="PANTHER" id="PTHR42711">
    <property type="entry name" value="ABC TRANSPORTER ATP-BINDING PROTEIN"/>
    <property type="match status" value="1"/>
</dbReference>
<keyword evidence="7" id="KW-1278">Translocase</keyword>
<comment type="subcellular location">
    <subcellularLocation>
        <location evidence="1">Cell membrane</location>
    </subcellularLocation>
</comment>
<evidence type="ECO:0000256" key="4">
    <source>
        <dbReference type="ARBA" id="ARBA00022475"/>
    </source>
</evidence>
<dbReference type="OrthoDB" id="24472at2"/>
<evidence type="ECO:0000313" key="11">
    <source>
        <dbReference type="Proteomes" id="UP000265715"/>
    </source>
</evidence>
<evidence type="ECO:0000256" key="7">
    <source>
        <dbReference type="ARBA" id="ARBA00022967"/>
    </source>
</evidence>
<dbReference type="InterPro" id="IPR017871">
    <property type="entry name" value="ABC_transporter-like_CS"/>
</dbReference>
<dbReference type="SUPFAM" id="SSF52540">
    <property type="entry name" value="P-loop containing nucleoside triphosphate hydrolases"/>
    <property type="match status" value="1"/>
</dbReference>
<evidence type="ECO:0000313" key="10">
    <source>
        <dbReference type="EMBL" id="RIH83921.1"/>
    </source>
</evidence>
<keyword evidence="4" id="KW-1003">Cell membrane</keyword>
<proteinExistence type="inferred from homology"/>